<reference evidence="2 3" key="1">
    <citation type="submission" date="2016-11" db="EMBL/GenBank/DDBJ databases">
        <authorList>
            <person name="Jaros S."/>
            <person name="Januszkiewicz K."/>
            <person name="Wedrychowicz H."/>
        </authorList>
    </citation>
    <scope>NUCLEOTIDE SEQUENCE [LARGE SCALE GENOMIC DNA]</scope>
    <source>
        <strain evidence="2 3">DSM 6792</strain>
    </source>
</reference>
<gene>
    <name evidence="2" type="ORF">SAMN05444388_10218</name>
</gene>
<name>A0A1M5IB28_FLAJO</name>
<feature type="transmembrane region" description="Helical" evidence="1">
    <location>
        <begin position="73"/>
        <end position="93"/>
    </location>
</feature>
<keyword evidence="1" id="KW-0472">Membrane</keyword>
<organism evidence="2 3">
    <name type="scientific">Flavobacterium johnsoniae</name>
    <name type="common">Cytophaga johnsonae</name>
    <dbReference type="NCBI Taxonomy" id="986"/>
    <lineage>
        <taxon>Bacteria</taxon>
        <taxon>Pseudomonadati</taxon>
        <taxon>Bacteroidota</taxon>
        <taxon>Flavobacteriia</taxon>
        <taxon>Flavobacteriales</taxon>
        <taxon>Flavobacteriaceae</taxon>
        <taxon>Flavobacterium</taxon>
    </lineage>
</organism>
<sequence>MLQNFLNKPKNIFLLDSFGALLTTILLYFILRNFNDFFGLSKDIFERLSIIAFIFFTYSISCYFLVKQNWKSFLKIICGANILYCLLTFGVILYNYETISIYGTIYFLAEIAVIIGLVILEMKIIKSKS</sequence>
<feature type="transmembrane region" description="Helical" evidence="1">
    <location>
        <begin position="50"/>
        <end position="66"/>
    </location>
</feature>
<dbReference type="Proteomes" id="UP000184112">
    <property type="component" value="Unassembled WGS sequence"/>
</dbReference>
<dbReference type="AlphaFoldDB" id="A0A1M5IB28"/>
<feature type="transmembrane region" description="Helical" evidence="1">
    <location>
        <begin position="99"/>
        <end position="120"/>
    </location>
</feature>
<proteinExistence type="predicted"/>
<keyword evidence="1" id="KW-1133">Transmembrane helix</keyword>
<dbReference type="EMBL" id="FQWH01000002">
    <property type="protein sequence ID" value="SHG25461.1"/>
    <property type="molecule type" value="Genomic_DNA"/>
</dbReference>
<keyword evidence="1" id="KW-0812">Transmembrane</keyword>
<protein>
    <submittedName>
        <fullName evidence="2">Uncharacterized protein</fullName>
    </submittedName>
</protein>
<evidence type="ECO:0000256" key="1">
    <source>
        <dbReference type="SAM" id="Phobius"/>
    </source>
</evidence>
<accession>A0A1M5IB28</accession>
<evidence type="ECO:0000313" key="3">
    <source>
        <dbReference type="Proteomes" id="UP000184112"/>
    </source>
</evidence>
<feature type="transmembrane region" description="Helical" evidence="1">
    <location>
        <begin position="12"/>
        <end position="30"/>
    </location>
</feature>
<evidence type="ECO:0000313" key="2">
    <source>
        <dbReference type="EMBL" id="SHG25461.1"/>
    </source>
</evidence>